<evidence type="ECO:0008006" key="2">
    <source>
        <dbReference type="Google" id="ProtNLM"/>
    </source>
</evidence>
<proteinExistence type="predicted"/>
<protein>
    <recommendedName>
        <fullName evidence="2">DUF1329 domain-containing protein</fullName>
    </recommendedName>
</protein>
<dbReference type="CDD" id="cd16329">
    <property type="entry name" value="LolA_like"/>
    <property type="match status" value="1"/>
</dbReference>
<organism evidence="1">
    <name type="scientific">uncultured Desulfobacterium sp</name>
    <dbReference type="NCBI Taxonomy" id="201089"/>
    <lineage>
        <taxon>Bacteria</taxon>
        <taxon>Pseudomonadati</taxon>
        <taxon>Thermodesulfobacteriota</taxon>
        <taxon>Desulfobacteria</taxon>
        <taxon>Desulfobacterales</taxon>
        <taxon>Desulfobacteriaceae</taxon>
        <taxon>Desulfobacterium</taxon>
        <taxon>environmental samples</taxon>
    </lineage>
</organism>
<evidence type="ECO:0000313" key="1">
    <source>
        <dbReference type="EMBL" id="SPD75171.1"/>
    </source>
</evidence>
<gene>
    <name evidence="1" type="ORF">PITCH_A460005</name>
</gene>
<dbReference type="EMBL" id="OJIN01000188">
    <property type="protein sequence ID" value="SPD75171.1"/>
    <property type="molecule type" value="Genomic_DNA"/>
</dbReference>
<accession>A0A445N0P8</accession>
<dbReference type="InterPro" id="IPR010752">
    <property type="entry name" value="DUF1329"/>
</dbReference>
<dbReference type="Gene3D" id="2.50.20.10">
    <property type="entry name" value="Lipoprotein localisation LolA/LolB/LppX"/>
    <property type="match status" value="1"/>
</dbReference>
<name>A0A445N0P8_9BACT</name>
<dbReference type="AlphaFoldDB" id="A0A445N0P8"/>
<sequence>MIKSLKRMCYIVAGLTLFVFMQTLAVYCFAEDYPGKWYGWYCPLIDPIKDQALYSPPAFQNQTIIDAWGYKAKPVEEIKDLIPEGFFQMVAHPEIWGDIRINETKFIPREQWPGEHSKLVIEATKKNKGTATVDEKGHIRNFKNGVPFPGSENPTEIAWNMIKGLNWGQELEVDMITAIIDSKGSMRFSKYYFQNFCFNGRVFGDNKPNYLPNPNNYDVMTAYLFREPSDLRGMVSLNYRYDDPDKEDDSWMYITSLRRVRRMSTAQRWDRLPGGNDISYDNATGFYGKPTNYEWLYLGRKELLVGHNPSYELQMLKDKPGGGVNNKEYQRVNTVVVAYVPKITATISRGVLYLDPDSYICYYCENYDKRGKLWIFFNHMWEPHEDGNACPSSYLTVDVQRVHSSSNYIFGLWQDTPAATLKGVTPENMVMDKLKGIAGAR</sequence>
<dbReference type="Pfam" id="PF07044">
    <property type="entry name" value="DUF1329"/>
    <property type="match status" value="1"/>
</dbReference>
<reference evidence="1" key="1">
    <citation type="submission" date="2018-01" db="EMBL/GenBank/DDBJ databases">
        <authorList>
            <person name="Regsiter A."/>
            <person name="William W."/>
        </authorList>
    </citation>
    <scope>NUCLEOTIDE SEQUENCE</scope>
    <source>
        <strain evidence="1">TRIP AH-1</strain>
    </source>
</reference>